<dbReference type="PANTHER" id="PTHR19302">
    <property type="entry name" value="GAMMA TUBULIN COMPLEX PROTEIN"/>
    <property type="match status" value="1"/>
</dbReference>
<feature type="domain" description="Gamma tubulin complex component C-terminal" evidence="7">
    <location>
        <begin position="534"/>
        <end position="868"/>
    </location>
</feature>
<evidence type="ECO:0000259" key="7">
    <source>
        <dbReference type="Pfam" id="PF04130"/>
    </source>
</evidence>
<dbReference type="OrthoDB" id="5860513at2759"/>
<dbReference type="Proteomes" id="UP000193648">
    <property type="component" value="Unassembled WGS sequence"/>
</dbReference>
<dbReference type="GO" id="GO:0005874">
    <property type="term" value="C:microtubule"/>
    <property type="evidence" value="ECO:0007669"/>
    <property type="project" value="UniProtKB-KW"/>
</dbReference>
<feature type="domain" description="Gamma tubulin complex component protein N-terminal" evidence="8">
    <location>
        <begin position="243"/>
        <end position="531"/>
    </location>
</feature>
<feature type="region of interest" description="Disordered" evidence="6">
    <location>
        <begin position="172"/>
        <end position="197"/>
    </location>
</feature>
<keyword evidence="4" id="KW-0493">Microtubule</keyword>
<evidence type="ECO:0000256" key="1">
    <source>
        <dbReference type="ARBA" id="ARBA00004245"/>
    </source>
</evidence>
<gene>
    <name evidence="9" type="ORF">BCR41DRAFT_351095</name>
</gene>
<accession>A0A1Y2GR20</accession>
<keyword evidence="10" id="KW-1185">Reference proteome</keyword>
<dbReference type="RefSeq" id="XP_021882525.1">
    <property type="nucleotide sequence ID" value="XM_022023734.1"/>
</dbReference>
<dbReference type="GO" id="GO:0051321">
    <property type="term" value="P:meiotic cell cycle"/>
    <property type="evidence" value="ECO:0007669"/>
    <property type="project" value="TreeGrafter"/>
</dbReference>
<dbReference type="GO" id="GO:0051011">
    <property type="term" value="F:microtubule minus-end binding"/>
    <property type="evidence" value="ECO:0007669"/>
    <property type="project" value="TreeGrafter"/>
</dbReference>
<dbReference type="AlphaFoldDB" id="A0A1Y2GR20"/>
<dbReference type="GO" id="GO:0000922">
    <property type="term" value="C:spindle pole"/>
    <property type="evidence" value="ECO:0007669"/>
    <property type="project" value="InterPro"/>
</dbReference>
<evidence type="ECO:0000256" key="4">
    <source>
        <dbReference type="ARBA" id="ARBA00022701"/>
    </source>
</evidence>
<dbReference type="InterPro" id="IPR040457">
    <property type="entry name" value="GCP_C"/>
</dbReference>
<dbReference type="GO" id="GO:0051225">
    <property type="term" value="P:spindle assembly"/>
    <property type="evidence" value="ECO:0007669"/>
    <property type="project" value="TreeGrafter"/>
</dbReference>
<evidence type="ECO:0000259" key="8">
    <source>
        <dbReference type="Pfam" id="PF17681"/>
    </source>
</evidence>
<dbReference type="EMBL" id="MCFF01000013">
    <property type="protein sequence ID" value="ORZ19985.1"/>
    <property type="molecule type" value="Genomic_DNA"/>
</dbReference>
<dbReference type="FunCoup" id="A0A1Y2GR20">
    <property type="interactions" value="693"/>
</dbReference>
<evidence type="ECO:0000256" key="3">
    <source>
        <dbReference type="ARBA" id="ARBA00022490"/>
    </source>
</evidence>
<evidence type="ECO:0000256" key="6">
    <source>
        <dbReference type="SAM" id="MobiDB-lite"/>
    </source>
</evidence>
<evidence type="ECO:0000313" key="9">
    <source>
        <dbReference type="EMBL" id="ORZ19985.1"/>
    </source>
</evidence>
<dbReference type="GO" id="GO:0000930">
    <property type="term" value="C:gamma-tubulin complex"/>
    <property type="evidence" value="ECO:0007669"/>
    <property type="project" value="TreeGrafter"/>
</dbReference>
<proteinExistence type="inferred from homology"/>
<keyword evidence="3" id="KW-0963">Cytoplasm</keyword>
<protein>
    <submittedName>
        <fullName evidence="9">Spc98 family-domain-containing protein</fullName>
    </submittedName>
</protein>
<dbReference type="GO" id="GO:0000278">
    <property type="term" value="P:mitotic cell cycle"/>
    <property type="evidence" value="ECO:0007669"/>
    <property type="project" value="TreeGrafter"/>
</dbReference>
<keyword evidence="5" id="KW-0206">Cytoskeleton</keyword>
<dbReference type="GO" id="GO:0031122">
    <property type="term" value="P:cytoplasmic microtubule organization"/>
    <property type="evidence" value="ECO:0007669"/>
    <property type="project" value="TreeGrafter"/>
</dbReference>
<comment type="subcellular location">
    <subcellularLocation>
        <location evidence="1">Cytoplasm</location>
        <location evidence="1">Cytoskeleton</location>
    </subcellularLocation>
</comment>
<dbReference type="InParanoid" id="A0A1Y2GR20"/>
<feature type="compositionally biased region" description="Basic and acidic residues" evidence="6">
    <location>
        <begin position="180"/>
        <end position="190"/>
    </location>
</feature>
<dbReference type="GO" id="GO:0007020">
    <property type="term" value="P:microtubule nucleation"/>
    <property type="evidence" value="ECO:0007669"/>
    <property type="project" value="InterPro"/>
</dbReference>
<dbReference type="STRING" id="64571.A0A1Y2GR20"/>
<dbReference type="GO" id="GO:0043015">
    <property type="term" value="F:gamma-tubulin binding"/>
    <property type="evidence" value="ECO:0007669"/>
    <property type="project" value="InterPro"/>
</dbReference>
<dbReference type="Pfam" id="PF04130">
    <property type="entry name" value="GCP_C_terminal"/>
    <property type="match status" value="1"/>
</dbReference>
<evidence type="ECO:0000313" key="10">
    <source>
        <dbReference type="Proteomes" id="UP000193648"/>
    </source>
</evidence>
<dbReference type="GeneID" id="33565578"/>
<dbReference type="GO" id="GO:0005816">
    <property type="term" value="C:spindle pole body"/>
    <property type="evidence" value="ECO:0007669"/>
    <property type="project" value="UniProtKB-ARBA"/>
</dbReference>
<reference evidence="9 10" key="1">
    <citation type="submission" date="2016-07" db="EMBL/GenBank/DDBJ databases">
        <title>Pervasive Adenine N6-methylation of Active Genes in Fungi.</title>
        <authorList>
            <consortium name="DOE Joint Genome Institute"/>
            <person name="Mondo S.J."/>
            <person name="Dannebaum R.O."/>
            <person name="Kuo R.C."/>
            <person name="Labutti K."/>
            <person name="Haridas S."/>
            <person name="Kuo A."/>
            <person name="Salamov A."/>
            <person name="Ahrendt S.R."/>
            <person name="Lipzen A."/>
            <person name="Sullivan W."/>
            <person name="Andreopoulos W.B."/>
            <person name="Clum A."/>
            <person name="Lindquist E."/>
            <person name="Daum C."/>
            <person name="Ramamoorthy G.K."/>
            <person name="Gryganskyi A."/>
            <person name="Culley D."/>
            <person name="Magnuson J.K."/>
            <person name="James T.Y."/>
            <person name="O'Malley M.A."/>
            <person name="Stajich J.E."/>
            <person name="Spatafora J.W."/>
            <person name="Visel A."/>
            <person name="Grigoriev I.V."/>
        </authorList>
    </citation>
    <scope>NUCLEOTIDE SEQUENCE [LARGE SCALE GENOMIC DNA]</scope>
    <source>
        <strain evidence="9 10">NRRL 3116</strain>
    </source>
</reference>
<dbReference type="Gene3D" id="1.20.120.1900">
    <property type="entry name" value="Gamma-tubulin complex, C-terminal domain"/>
    <property type="match status" value="1"/>
</dbReference>
<dbReference type="InterPro" id="IPR042241">
    <property type="entry name" value="GCP_C_sf"/>
</dbReference>
<dbReference type="InterPro" id="IPR007259">
    <property type="entry name" value="GCP"/>
</dbReference>
<dbReference type="Pfam" id="PF17681">
    <property type="entry name" value="GCP_N_terminal"/>
    <property type="match status" value="1"/>
</dbReference>
<comment type="caution">
    <text evidence="9">The sequence shown here is derived from an EMBL/GenBank/DDBJ whole genome shotgun (WGS) entry which is preliminary data.</text>
</comment>
<dbReference type="PANTHER" id="PTHR19302:SF14">
    <property type="entry name" value="GAMMA-TUBULIN COMPLEX COMPONENT 3"/>
    <property type="match status" value="1"/>
</dbReference>
<sequence>MENSNLVEQAVEALVKLILLQDGKHTSDYMDLDHDLDGNNVQSGYTLKGIMDQEARINAVQEYCLRILGSRIAPSLVSDDVHISDLIKKKLMREDPSATKAIRFSHLFTKLSACSVLHKKWSILYFLLALSDQTSSFSLVGSGSAIESRSDNQPLSYLGLHNLDTAHIRNRGRNSAQKLDTVHSPRHESMHTTPMSPADVRNAFTATAPASVSEKEARSSMYTNLLNDRIQRSELEVEESALLRDLIFVFQGIDGKMIKFGTESGTCSIDPSINVSNSTRSLVNRLTELGWLYKKINSYVHNTLKEGTAGLVGQSFCSALQHELVDYFRLIAVLEAHIAKETDHDMSKGLTLKRLLVWTQESLQRLRLMSVLVECCHDLQGGALVSMVHDYTQHGDPLIQQFIHHMLERISAPFYVMMQRWIYEGELEDPRTEFFIALDPECEEEDMWQRKYFIREKMLPAFIGMSLAKKILSIGKSLNFLRHMCNDADWVQQHHGVGKTLRYGDIAELEGFIDAAYIETSQRLLHLLVTKFKLLDHLTAIKRYILLGQGDFIQHLMESLGGSNLSQPANTLFRHNLTGTLETAVRGSNAQFDDPDVLRRLDVRLLEISPGDSGWDVFSLDYHVDSPINTILTPVAMHQYLKMFNFLWRLKRVEYALSSAWRRQTTSARAVRPILELVPELHRCRIVCSEMIHFVYQLQYYILFEVLECSWDELVKTIGNKTTDLDSLIEAHTKYLRDVTSKGLLSASHDVNMMSRLLELLATILDYKVAQDNLYNYALAEIERRARLAQAAERRTRLGQWGLTDHDEALDKIPEDHFNEIVPGLLRTLNEFSMQFKRGLSELLITLSADGDSDLRFLSVRLDFNEFYMGTLNVIGHSNRKATTNAVATPSTALAALSTSALR</sequence>
<evidence type="ECO:0000256" key="2">
    <source>
        <dbReference type="ARBA" id="ARBA00010337"/>
    </source>
</evidence>
<organism evidence="9 10">
    <name type="scientific">Lobosporangium transversale</name>
    <dbReference type="NCBI Taxonomy" id="64571"/>
    <lineage>
        <taxon>Eukaryota</taxon>
        <taxon>Fungi</taxon>
        <taxon>Fungi incertae sedis</taxon>
        <taxon>Mucoromycota</taxon>
        <taxon>Mortierellomycotina</taxon>
        <taxon>Mortierellomycetes</taxon>
        <taxon>Mortierellales</taxon>
        <taxon>Mortierellaceae</taxon>
        <taxon>Lobosporangium</taxon>
    </lineage>
</organism>
<dbReference type="InterPro" id="IPR041470">
    <property type="entry name" value="GCP_N"/>
</dbReference>
<name>A0A1Y2GR20_9FUNG</name>
<comment type="similarity">
    <text evidence="2">Belongs to the TUBGCP family.</text>
</comment>
<evidence type="ECO:0000256" key="5">
    <source>
        <dbReference type="ARBA" id="ARBA00023212"/>
    </source>
</evidence>